<keyword evidence="3" id="KW-1185">Reference proteome</keyword>
<evidence type="ECO:0000256" key="1">
    <source>
        <dbReference type="SAM" id="Phobius"/>
    </source>
</evidence>
<feature type="transmembrane region" description="Helical" evidence="1">
    <location>
        <begin position="101"/>
        <end position="121"/>
    </location>
</feature>
<accession>A0A067BV11</accession>
<evidence type="ECO:0000313" key="2">
    <source>
        <dbReference type="EMBL" id="KDO18462.1"/>
    </source>
</evidence>
<dbReference type="EMBL" id="KK583432">
    <property type="protein sequence ID" value="KDO18462.1"/>
    <property type="molecule type" value="Genomic_DNA"/>
</dbReference>
<evidence type="ECO:0000313" key="3">
    <source>
        <dbReference type="Proteomes" id="UP000030745"/>
    </source>
</evidence>
<dbReference type="GeneID" id="24137077"/>
<proteinExistence type="predicted"/>
<name>A0A067BV11_SAPPC</name>
<sequence length="134" mass="14504">MAASPAYVDVCDSLHVSWDIATVVPIVSTKCFPQSCVLAQLSQCMDIPEPTYMAIGYDYVAEPTDGYNGYRPSSYQRPSSYATYNQYSRALMASASTSSTYLATFGFVAGVVVVVVAQVVLRKPKAAEATYKLV</sequence>
<dbReference type="KEGG" id="spar:SPRG_15340"/>
<keyword evidence="1" id="KW-1133">Transmembrane helix</keyword>
<dbReference type="VEuPathDB" id="FungiDB:SPRG_15340"/>
<dbReference type="AlphaFoldDB" id="A0A067BV11"/>
<reference evidence="2 3" key="1">
    <citation type="journal article" date="2013" name="PLoS Genet.">
        <title>Distinctive expansion of potential virulence genes in the genome of the oomycete fish pathogen Saprolegnia parasitica.</title>
        <authorList>
            <person name="Jiang R.H."/>
            <person name="de Bruijn I."/>
            <person name="Haas B.J."/>
            <person name="Belmonte R."/>
            <person name="Lobach L."/>
            <person name="Christie J."/>
            <person name="van den Ackerveken G."/>
            <person name="Bottin A."/>
            <person name="Bulone V."/>
            <person name="Diaz-Moreno S.M."/>
            <person name="Dumas B."/>
            <person name="Fan L."/>
            <person name="Gaulin E."/>
            <person name="Govers F."/>
            <person name="Grenville-Briggs L.J."/>
            <person name="Horner N.R."/>
            <person name="Levin J.Z."/>
            <person name="Mammella M."/>
            <person name="Meijer H.J."/>
            <person name="Morris P."/>
            <person name="Nusbaum C."/>
            <person name="Oome S."/>
            <person name="Phillips A.J."/>
            <person name="van Rooyen D."/>
            <person name="Rzeszutek E."/>
            <person name="Saraiva M."/>
            <person name="Secombes C.J."/>
            <person name="Seidl M.F."/>
            <person name="Snel B."/>
            <person name="Stassen J.H."/>
            <person name="Sykes S."/>
            <person name="Tripathy S."/>
            <person name="van den Berg H."/>
            <person name="Vega-Arreguin J.C."/>
            <person name="Wawra S."/>
            <person name="Young S.K."/>
            <person name="Zeng Q."/>
            <person name="Dieguez-Uribeondo J."/>
            <person name="Russ C."/>
            <person name="Tyler B.M."/>
            <person name="van West P."/>
        </authorList>
    </citation>
    <scope>NUCLEOTIDE SEQUENCE [LARGE SCALE GENOMIC DNA]</scope>
    <source>
        <strain evidence="2 3">CBS 223.65</strain>
    </source>
</reference>
<gene>
    <name evidence="2" type="ORF">SPRG_15340</name>
</gene>
<dbReference type="Proteomes" id="UP000030745">
    <property type="component" value="Unassembled WGS sequence"/>
</dbReference>
<protein>
    <submittedName>
        <fullName evidence="2">Uncharacterized protein</fullName>
    </submittedName>
</protein>
<organism evidence="2 3">
    <name type="scientific">Saprolegnia parasitica (strain CBS 223.65)</name>
    <dbReference type="NCBI Taxonomy" id="695850"/>
    <lineage>
        <taxon>Eukaryota</taxon>
        <taxon>Sar</taxon>
        <taxon>Stramenopiles</taxon>
        <taxon>Oomycota</taxon>
        <taxon>Saprolegniomycetes</taxon>
        <taxon>Saprolegniales</taxon>
        <taxon>Saprolegniaceae</taxon>
        <taxon>Saprolegnia</taxon>
    </lineage>
</organism>
<keyword evidence="1" id="KW-0472">Membrane</keyword>
<dbReference type="RefSeq" id="XP_012210822.1">
    <property type="nucleotide sequence ID" value="XM_012355432.1"/>
</dbReference>
<dbReference type="OrthoDB" id="10617017at2759"/>
<keyword evidence="1" id="KW-0812">Transmembrane</keyword>